<keyword evidence="1" id="KW-0472">Membrane</keyword>
<dbReference type="PANTHER" id="PTHR34978">
    <property type="entry name" value="POSSIBLE SENSOR-TRANSDUCER PROTEIN BLAR"/>
    <property type="match status" value="1"/>
</dbReference>
<feature type="transmembrane region" description="Helical" evidence="1">
    <location>
        <begin position="112"/>
        <end position="134"/>
    </location>
</feature>
<dbReference type="Pfam" id="PF05569">
    <property type="entry name" value="Peptidase_M56"/>
    <property type="match status" value="1"/>
</dbReference>
<feature type="domain" description="Peptidase M56" evidence="2">
    <location>
        <begin position="1"/>
        <end position="289"/>
    </location>
</feature>
<name>A0A8J8MJG3_9FIRM</name>
<gene>
    <name evidence="3" type="ORF">HZI73_10080</name>
</gene>
<evidence type="ECO:0000313" key="4">
    <source>
        <dbReference type="Proteomes" id="UP000683246"/>
    </source>
</evidence>
<proteinExistence type="predicted"/>
<feature type="transmembrane region" description="Helical" evidence="1">
    <location>
        <begin position="296"/>
        <end position="316"/>
    </location>
</feature>
<dbReference type="CDD" id="cd07341">
    <property type="entry name" value="M56_BlaR1_MecR1_like"/>
    <property type="match status" value="1"/>
</dbReference>
<evidence type="ECO:0000259" key="2">
    <source>
        <dbReference type="Pfam" id="PF05569"/>
    </source>
</evidence>
<keyword evidence="4" id="KW-1185">Reference proteome</keyword>
<keyword evidence="1" id="KW-0812">Transmembrane</keyword>
<dbReference type="InterPro" id="IPR008756">
    <property type="entry name" value="Peptidase_M56"/>
</dbReference>
<dbReference type="AlphaFoldDB" id="A0A8J8MJG3"/>
<accession>A0A8J8MJG3</accession>
<feature type="transmembrane region" description="Helical" evidence="1">
    <location>
        <begin position="26"/>
        <end position="45"/>
    </location>
</feature>
<evidence type="ECO:0000256" key="1">
    <source>
        <dbReference type="SAM" id="Phobius"/>
    </source>
</evidence>
<dbReference type="InterPro" id="IPR052173">
    <property type="entry name" value="Beta-lactam_resp_regulator"/>
</dbReference>
<organism evidence="3 4">
    <name type="scientific">Vallitalea pronyensis</name>
    <dbReference type="NCBI Taxonomy" id="1348613"/>
    <lineage>
        <taxon>Bacteria</taxon>
        <taxon>Bacillati</taxon>
        <taxon>Bacillota</taxon>
        <taxon>Clostridia</taxon>
        <taxon>Lachnospirales</taxon>
        <taxon>Vallitaleaceae</taxon>
        <taxon>Vallitalea</taxon>
    </lineage>
</organism>
<reference evidence="3" key="1">
    <citation type="submission" date="2020-07" db="EMBL/GenBank/DDBJ databases">
        <title>Vallitalea pronyensis genome.</title>
        <authorList>
            <person name="Postec A."/>
        </authorList>
    </citation>
    <scope>NUCLEOTIDE SEQUENCE</scope>
    <source>
        <strain evidence="3">FatNI3</strain>
    </source>
</reference>
<sequence>MSIVGSAMIVLLMVIRYCMKSRIPKTFIYPLWAIVLFRLLIPISISSKWSLMNGLNPSKVKSIGLLKGEMVTLTDRSIPQLSYTNSIQSAKQYFPIEHKSDIAESFFETAGYVWLLGAIICLLCVLIVYGVTLYRTRTGIRHQAYEKRCRKCMGQLQMKGYIPVIEVDFIKTPVAIGFLKPRIIIPRGISKDEIDYILLHELSHIRRRDPLWKLLSIVSVCVHWFNPLVWLFLYTFDLDMEMACDEKVLHLLPKERFKMYATTLAVCARKQQVAFTAFGSTAVKERVVNITKYKRLPLLMAVVMTVFCLVLSILLVTNPM</sequence>
<protein>
    <recommendedName>
        <fullName evidence="2">Peptidase M56 domain-containing protein</fullName>
    </recommendedName>
</protein>
<evidence type="ECO:0000313" key="3">
    <source>
        <dbReference type="EMBL" id="QUI22626.1"/>
    </source>
</evidence>
<keyword evidence="1" id="KW-1133">Transmembrane helix</keyword>
<dbReference type="EMBL" id="CP058649">
    <property type="protein sequence ID" value="QUI22626.1"/>
    <property type="molecule type" value="Genomic_DNA"/>
</dbReference>
<feature type="transmembrane region" description="Helical" evidence="1">
    <location>
        <begin position="211"/>
        <end position="233"/>
    </location>
</feature>
<dbReference type="KEGG" id="vpy:HZI73_10080"/>
<dbReference type="RefSeq" id="WP_212698117.1">
    <property type="nucleotide sequence ID" value="NZ_CP058649.1"/>
</dbReference>
<dbReference type="Proteomes" id="UP000683246">
    <property type="component" value="Chromosome"/>
</dbReference>
<dbReference type="PANTHER" id="PTHR34978:SF3">
    <property type="entry name" value="SLR0241 PROTEIN"/>
    <property type="match status" value="1"/>
</dbReference>